<dbReference type="Proteomes" id="UP000887580">
    <property type="component" value="Unplaced"/>
</dbReference>
<evidence type="ECO:0000313" key="2">
    <source>
        <dbReference type="WBParaSite" id="PS1159_v2.g11656.t1"/>
    </source>
</evidence>
<protein>
    <submittedName>
        <fullName evidence="2">Apolipophorin-III</fullName>
    </submittedName>
</protein>
<organism evidence="1 2">
    <name type="scientific">Panagrolaimus sp. PS1159</name>
    <dbReference type="NCBI Taxonomy" id="55785"/>
    <lineage>
        <taxon>Eukaryota</taxon>
        <taxon>Metazoa</taxon>
        <taxon>Ecdysozoa</taxon>
        <taxon>Nematoda</taxon>
        <taxon>Chromadorea</taxon>
        <taxon>Rhabditida</taxon>
        <taxon>Tylenchina</taxon>
        <taxon>Panagrolaimomorpha</taxon>
        <taxon>Panagrolaimoidea</taxon>
        <taxon>Panagrolaimidae</taxon>
        <taxon>Panagrolaimus</taxon>
    </lineage>
</organism>
<dbReference type="WBParaSite" id="PS1159_v2.g11656.t1">
    <property type="protein sequence ID" value="PS1159_v2.g11656.t1"/>
    <property type="gene ID" value="PS1159_v2.g11656"/>
</dbReference>
<evidence type="ECO:0000313" key="1">
    <source>
        <dbReference type="Proteomes" id="UP000887580"/>
    </source>
</evidence>
<name>A0AC35EXI5_9BILA</name>
<accession>A0AC35EXI5</accession>
<proteinExistence type="predicted"/>
<sequence length="148" mass="16016">ALTNLGTKVGEISTQVKDAVSTAQNQLQNAAASGNTPQVTAVKDALTNVGTQISEAVKNIKPPKSFATTFWTNDVSTKLHTAAQKLLDFKDIDAKYTAPKTELATYMVNAQSTPNITDMINLARKHLSADEASKFFEQMASVAEQQKW</sequence>
<reference evidence="2" key="1">
    <citation type="submission" date="2022-11" db="UniProtKB">
        <authorList>
            <consortium name="WormBaseParasite"/>
        </authorList>
    </citation>
    <scope>IDENTIFICATION</scope>
</reference>